<evidence type="ECO:0000313" key="2">
    <source>
        <dbReference type="EMBL" id="MCS5734002.1"/>
    </source>
</evidence>
<sequence length="128" mass="13206">MYVIASDATVVSRAAGRVLLAGTEANLDEIRAIVATLADNARGQVFIEVPSAAAIDPMATPERVTVTWLARDVRSGDMGTGLACAPGQAVARAIRAWVGEMSTGDADIDGDAICVWLGKDVPHDAASV</sequence>
<comment type="caution">
    <text evidence="2">The sequence shown here is derived from an EMBL/GenBank/DDBJ whole genome shotgun (WGS) entry which is preliminary data.</text>
</comment>
<dbReference type="Pfam" id="PF04954">
    <property type="entry name" value="SIP"/>
    <property type="match status" value="1"/>
</dbReference>
<dbReference type="RefSeq" id="WP_259538850.1">
    <property type="nucleotide sequence ID" value="NZ_JANLCJ010000003.1"/>
</dbReference>
<evidence type="ECO:0000259" key="1">
    <source>
        <dbReference type="Pfam" id="PF04954"/>
    </source>
</evidence>
<evidence type="ECO:0000313" key="3">
    <source>
        <dbReference type="Proteomes" id="UP001165586"/>
    </source>
</evidence>
<dbReference type="InterPro" id="IPR039261">
    <property type="entry name" value="FNR_nucleotide-bd"/>
</dbReference>
<dbReference type="Proteomes" id="UP001165586">
    <property type="component" value="Unassembled WGS sequence"/>
</dbReference>
<accession>A0ABT2H274</accession>
<feature type="domain" description="SIP-like Rossmann fold" evidence="1">
    <location>
        <begin position="17"/>
        <end position="97"/>
    </location>
</feature>
<gene>
    <name evidence="2" type="ORF">N1032_09660</name>
</gene>
<reference evidence="2" key="1">
    <citation type="submission" date="2022-08" db="EMBL/GenBank/DDBJ databases">
        <authorList>
            <person name="Deng Y."/>
            <person name="Han X.-F."/>
            <person name="Zhang Y.-Q."/>
        </authorList>
    </citation>
    <scope>NUCLEOTIDE SEQUENCE</scope>
    <source>
        <strain evidence="2">CPCC 203386</strain>
    </source>
</reference>
<keyword evidence="3" id="KW-1185">Reference proteome</keyword>
<dbReference type="EMBL" id="JANLCJ010000003">
    <property type="protein sequence ID" value="MCS5734002.1"/>
    <property type="molecule type" value="Genomic_DNA"/>
</dbReference>
<proteinExistence type="predicted"/>
<dbReference type="Gene3D" id="3.40.50.80">
    <property type="entry name" value="Nucleotide-binding domain of ferredoxin-NADP reductase (FNR) module"/>
    <property type="match status" value="1"/>
</dbReference>
<dbReference type="InterPro" id="IPR007037">
    <property type="entry name" value="SIP_rossman_dom"/>
</dbReference>
<organism evidence="2 3">
    <name type="scientific">Herbiconiux daphne</name>
    <dbReference type="NCBI Taxonomy" id="2970914"/>
    <lineage>
        <taxon>Bacteria</taxon>
        <taxon>Bacillati</taxon>
        <taxon>Actinomycetota</taxon>
        <taxon>Actinomycetes</taxon>
        <taxon>Micrococcales</taxon>
        <taxon>Microbacteriaceae</taxon>
        <taxon>Herbiconiux</taxon>
    </lineage>
</organism>
<protein>
    <submittedName>
        <fullName evidence="2">SIP domain-containing protein</fullName>
    </submittedName>
</protein>
<name>A0ABT2H274_9MICO</name>